<feature type="transmembrane region" description="Helical" evidence="2">
    <location>
        <begin position="67"/>
        <end position="87"/>
    </location>
</feature>
<sequence>MDTTTSITSPQTLERAAWTAELRAMMALGWPLILTNVAQNALMTTDVILMGWLGSGALAAGALGTNLYFAFLIFGIGLVSATSPLIAEELGRKRHSVREVRRTVRQGFWAAITVAVPIWIVAWNGEALLLAMGQEPLLAHEAGEYMRALQWSLLPFLFYLVLRSFLSALERPGWALVIGLLAVPVNLAAAYCLMFGTFGLPEFGLVGAGYGTVISSTFMFVALAGVISYDRQLRRYHLFGRFWRPDWPRYATLWRIGVPIGLTLAFEVTIFNAAALFM</sequence>
<feature type="transmembrane region" description="Helical" evidence="2">
    <location>
        <begin position="208"/>
        <end position="229"/>
    </location>
</feature>
<feature type="transmembrane region" description="Helical" evidence="2">
    <location>
        <begin position="174"/>
        <end position="196"/>
    </location>
</feature>
<dbReference type="GO" id="GO:0042910">
    <property type="term" value="F:xenobiotic transmembrane transporter activity"/>
    <property type="evidence" value="ECO:0007669"/>
    <property type="project" value="InterPro"/>
</dbReference>
<gene>
    <name evidence="3" type="ORF">MAE02_03460</name>
</gene>
<dbReference type="Proteomes" id="UP000321085">
    <property type="component" value="Unassembled WGS sequence"/>
</dbReference>
<organism evidence="3 4">
    <name type="scientific">Microvirga aerophila</name>
    <dbReference type="NCBI Taxonomy" id="670291"/>
    <lineage>
        <taxon>Bacteria</taxon>
        <taxon>Pseudomonadati</taxon>
        <taxon>Pseudomonadota</taxon>
        <taxon>Alphaproteobacteria</taxon>
        <taxon>Hyphomicrobiales</taxon>
        <taxon>Methylobacteriaceae</taxon>
        <taxon>Microvirga</taxon>
    </lineage>
</organism>
<dbReference type="EMBL" id="BJYU01000002">
    <property type="protein sequence ID" value="GEO12650.1"/>
    <property type="molecule type" value="Genomic_DNA"/>
</dbReference>
<keyword evidence="1" id="KW-0813">Transport</keyword>
<keyword evidence="2" id="KW-1133">Transmembrane helix</keyword>
<dbReference type="PANTHER" id="PTHR43298:SF2">
    <property type="entry name" value="FMN_FAD EXPORTER YEEO-RELATED"/>
    <property type="match status" value="1"/>
</dbReference>
<keyword evidence="4" id="KW-1185">Reference proteome</keyword>
<feature type="transmembrane region" description="Helical" evidence="2">
    <location>
        <begin position="250"/>
        <end position="277"/>
    </location>
</feature>
<proteinExistence type="predicted"/>
<dbReference type="PANTHER" id="PTHR43298">
    <property type="entry name" value="MULTIDRUG RESISTANCE PROTEIN NORM-RELATED"/>
    <property type="match status" value="1"/>
</dbReference>
<dbReference type="AlphaFoldDB" id="A0A512BL15"/>
<dbReference type="GO" id="GO:0015297">
    <property type="term" value="F:antiporter activity"/>
    <property type="evidence" value="ECO:0007669"/>
    <property type="project" value="InterPro"/>
</dbReference>
<accession>A0A512BL15</accession>
<dbReference type="InterPro" id="IPR050222">
    <property type="entry name" value="MATE_MdtK"/>
</dbReference>
<keyword evidence="2" id="KW-0472">Membrane</keyword>
<evidence type="ECO:0000256" key="1">
    <source>
        <dbReference type="ARBA" id="ARBA00022448"/>
    </source>
</evidence>
<feature type="transmembrane region" description="Helical" evidence="2">
    <location>
        <begin position="108"/>
        <end position="125"/>
    </location>
</feature>
<evidence type="ECO:0000313" key="3">
    <source>
        <dbReference type="EMBL" id="GEO12650.1"/>
    </source>
</evidence>
<evidence type="ECO:0000313" key="4">
    <source>
        <dbReference type="Proteomes" id="UP000321085"/>
    </source>
</evidence>
<dbReference type="GO" id="GO:0005886">
    <property type="term" value="C:plasma membrane"/>
    <property type="evidence" value="ECO:0007669"/>
    <property type="project" value="TreeGrafter"/>
</dbReference>
<keyword evidence="2" id="KW-0812">Transmembrane</keyword>
<protein>
    <submittedName>
        <fullName evidence="3">Uncharacterized protein</fullName>
    </submittedName>
</protein>
<reference evidence="3 4" key="1">
    <citation type="submission" date="2019-07" db="EMBL/GenBank/DDBJ databases">
        <title>Whole genome shotgun sequence of Microvirga aerophila NBRC 106136.</title>
        <authorList>
            <person name="Hosoyama A."/>
            <person name="Uohara A."/>
            <person name="Ohji S."/>
            <person name="Ichikawa N."/>
        </authorList>
    </citation>
    <scope>NUCLEOTIDE SEQUENCE [LARGE SCALE GENOMIC DNA]</scope>
    <source>
        <strain evidence="3 4">NBRC 106136</strain>
    </source>
</reference>
<name>A0A512BL15_9HYPH</name>
<evidence type="ECO:0000256" key="2">
    <source>
        <dbReference type="SAM" id="Phobius"/>
    </source>
</evidence>
<feature type="transmembrane region" description="Helical" evidence="2">
    <location>
        <begin position="145"/>
        <end position="162"/>
    </location>
</feature>
<dbReference type="Pfam" id="PF01554">
    <property type="entry name" value="MatE"/>
    <property type="match status" value="1"/>
</dbReference>
<comment type="caution">
    <text evidence="3">The sequence shown here is derived from an EMBL/GenBank/DDBJ whole genome shotgun (WGS) entry which is preliminary data.</text>
</comment>
<dbReference type="InterPro" id="IPR002528">
    <property type="entry name" value="MATE_fam"/>
</dbReference>